<evidence type="ECO:0000256" key="3">
    <source>
        <dbReference type="ARBA" id="ARBA00022692"/>
    </source>
</evidence>
<reference evidence="7 8" key="2">
    <citation type="journal article" date="2020" name="MBio">
        <title>Isolation and Molecular Analysis of a Novel Neorickettsia Species That Causes Potomac Horse Fever.</title>
        <authorList>
            <person name="Teymournejad O."/>
            <person name="Lin M."/>
            <person name="Bekebrede H."/>
            <person name="Kamr A."/>
            <person name="Toribio R.E."/>
            <person name="Arroyo L.G."/>
            <person name="Baird J.D."/>
            <person name="Rikihisa Y."/>
        </authorList>
    </citation>
    <scope>NUCLEOTIDE SEQUENCE [LARGE SCALE GENOMIC DNA]</scope>
    <source>
        <strain evidence="7 8">Fin17</strain>
    </source>
</reference>
<dbReference type="KEGG" id="nef:GP480_00590"/>
<evidence type="ECO:0000256" key="6">
    <source>
        <dbReference type="SAM" id="Phobius"/>
    </source>
</evidence>
<evidence type="ECO:0000313" key="7">
    <source>
        <dbReference type="EMBL" id="QHD64967.1"/>
    </source>
</evidence>
<comment type="subcellular location">
    <subcellularLocation>
        <location evidence="1">Membrane</location>
        <topology evidence="1">Multi-pass membrane protein</topology>
    </subcellularLocation>
</comment>
<keyword evidence="3 6" id="KW-0812">Transmembrane</keyword>
<evidence type="ECO:0000256" key="5">
    <source>
        <dbReference type="ARBA" id="ARBA00023136"/>
    </source>
</evidence>
<evidence type="ECO:0000313" key="8">
    <source>
        <dbReference type="Proteomes" id="UP000464912"/>
    </source>
</evidence>
<evidence type="ECO:0000256" key="4">
    <source>
        <dbReference type="ARBA" id="ARBA00022989"/>
    </source>
</evidence>
<dbReference type="GO" id="GO:0016020">
    <property type="term" value="C:membrane"/>
    <property type="evidence" value="ECO:0007669"/>
    <property type="project" value="UniProtKB-SubCell"/>
</dbReference>
<protein>
    <submittedName>
        <fullName evidence="7">Cell shape determination protein CcmB</fullName>
    </submittedName>
</protein>
<accession>A0A6P1G913</accession>
<dbReference type="Pfam" id="PF03379">
    <property type="entry name" value="CcmB"/>
    <property type="match status" value="1"/>
</dbReference>
<comment type="similarity">
    <text evidence="2">Belongs to the CcmB/CycW/HelB family.</text>
</comment>
<dbReference type="Proteomes" id="UP000464912">
    <property type="component" value="Chromosome"/>
</dbReference>
<feature type="transmembrane region" description="Helical" evidence="6">
    <location>
        <begin position="143"/>
        <end position="164"/>
    </location>
</feature>
<name>A0A6P1G913_9RICK</name>
<feature type="transmembrane region" description="Helical" evidence="6">
    <location>
        <begin position="115"/>
        <end position="137"/>
    </location>
</feature>
<evidence type="ECO:0000256" key="1">
    <source>
        <dbReference type="ARBA" id="ARBA00004141"/>
    </source>
</evidence>
<feature type="transmembrane region" description="Helical" evidence="6">
    <location>
        <begin position="176"/>
        <end position="196"/>
    </location>
</feature>
<sequence>MFRGKSSIVLLAFLLINFVQLLLYRQILNCQMDGLVLWVTTNILHLVSVSGIFSQYWTTGSLEQLVTFTPSIKSFITKTVLELWIRQGLLLTFFATALFYLLITDKMCIQTIVSFAGSLCYSTAMLSFTGALCSSLSIRSDRITPIILAAPISIPGTITALALFKWDINSPGIFTALFFVNVIIVSLFPLVMEIALKETLENL</sequence>
<organism evidence="7 8">
    <name type="scientific">Neorickettsia findlayensis</name>
    <dbReference type="NCBI Taxonomy" id="2686014"/>
    <lineage>
        <taxon>Bacteria</taxon>
        <taxon>Pseudomonadati</taxon>
        <taxon>Pseudomonadota</taxon>
        <taxon>Alphaproteobacteria</taxon>
        <taxon>Rickettsiales</taxon>
        <taxon>Anaplasmataceae</taxon>
        <taxon>Neorickettsia</taxon>
    </lineage>
</organism>
<keyword evidence="4 6" id="KW-1133">Transmembrane helix</keyword>
<evidence type="ECO:0000256" key="2">
    <source>
        <dbReference type="ARBA" id="ARBA00010544"/>
    </source>
</evidence>
<dbReference type="InterPro" id="IPR003544">
    <property type="entry name" value="Cyt_c_biogenesis_CcmB"/>
</dbReference>
<feature type="transmembrane region" description="Helical" evidence="6">
    <location>
        <begin position="35"/>
        <end position="57"/>
    </location>
</feature>
<feature type="transmembrane region" description="Helical" evidence="6">
    <location>
        <begin position="6"/>
        <end position="23"/>
    </location>
</feature>
<keyword evidence="5 6" id="KW-0472">Membrane</keyword>
<gene>
    <name evidence="7" type="ORF">GP480_00590</name>
</gene>
<dbReference type="PRINTS" id="PR01414">
    <property type="entry name" value="CCMBBIOGNSIS"/>
</dbReference>
<reference evidence="7 8" key="1">
    <citation type="journal article" date="2020" name="MBio">
        <title>Erratum for Teymournejad et al., 'Isolation and Molecular Analysis of a Novel Neorickettsia Species That Causes Potomac Horse Fever'.</title>
        <authorList>
            <person name="Teymournejad O."/>
            <person name="Lin M."/>
            <person name="Bekebrede H."/>
            <person name="Kamr A."/>
            <person name="Toribio R.E."/>
            <person name="Arroyo L.G."/>
            <person name="Baird J.D."/>
            <person name="Rikihisa Y."/>
        </authorList>
    </citation>
    <scope>NUCLEOTIDE SEQUENCE [LARGE SCALE GENOMIC DNA]</scope>
    <source>
        <strain evidence="7 8">Fin17</strain>
    </source>
</reference>
<dbReference type="AlphaFoldDB" id="A0A6P1G913"/>
<dbReference type="GO" id="GO:0017004">
    <property type="term" value="P:cytochrome complex assembly"/>
    <property type="evidence" value="ECO:0007669"/>
    <property type="project" value="InterPro"/>
</dbReference>
<dbReference type="GO" id="GO:0015232">
    <property type="term" value="F:heme transmembrane transporter activity"/>
    <property type="evidence" value="ECO:0007669"/>
    <property type="project" value="InterPro"/>
</dbReference>
<feature type="transmembrane region" description="Helical" evidence="6">
    <location>
        <begin position="83"/>
        <end position="103"/>
    </location>
</feature>
<dbReference type="EMBL" id="CP047224">
    <property type="protein sequence ID" value="QHD64967.1"/>
    <property type="molecule type" value="Genomic_DNA"/>
</dbReference>
<keyword evidence="8" id="KW-1185">Reference proteome</keyword>
<proteinExistence type="inferred from homology"/>